<proteinExistence type="predicted"/>
<dbReference type="Proteomes" id="UP000778262">
    <property type="component" value="Unassembled WGS sequence"/>
</dbReference>
<comment type="caution">
    <text evidence="2">The sequence shown here is derived from an EMBL/GenBank/DDBJ whole genome shotgun (WGS) entry which is preliminary data.</text>
</comment>
<name>A0A9Q4T2L6_9ENTR</name>
<feature type="transmembrane region" description="Helical" evidence="1">
    <location>
        <begin position="35"/>
        <end position="52"/>
    </location>
</feature>
<keyword evidence="1" id="KW-0812">Transmembrane</keyword>
<organism evidence="2 3">
    <name type="scientific">Cronobacter dublinensis</name>
    <dbReference type="NCBI Taxonomy" id="413497"/>
    <lineage>
        <taxon>Bacteria</taxon>
        <taxon>Pseudomonadati</taxon>
        <taxon>Pseudomonadota</taxon>
        <taxon>Gammaproteobacteria</taxon>
        <taxon>Enterobacterales</taxon>
        <taxon>Enterobacteriaceae</taxon>
        <taxon>Cronobacter</taxon>
    </lineage>
</organism>
<feature type="transmembrane region" description="Helical" evidence="1">
    <location>
        <begin position="165"/>
        <end position="185"/>
    </location>
</feature>
<sequence>MAEILTALRRCSAPLSVALMVAWPFVILLGIRLNMMGWMIPVLALLLLARLYQARRMTGPGRVMSAGVALAGITLCLASAALKQQDVLLWYPVAVNTVMLALFGSSLWRGMPLVERLARLREPDLPAPAVRYTRKVTQIWSLFFIVNGTVAAATCLSGDMSLWTLWNGAIAYVLMGLLMAGEWLVRRRVIQRSAI</sequence>
<feature type="transmembrane region" description="Helical" evidence="1">
    <location>
        <begin position="64"/>
        <end position="82"/>
    </location>
</feature>
<keyword evidence="1" id="KW-1133">Transmembrane helix</keyword>
<dbReference type="RefSeq" id="WP_105636540.1">
    <property type="nucleotide sequence ID" value="NZ_CP101591.1"/>
</dbReference>
<protein>
    <submittedName>
        <fullName evidence="2">DNA gyrase subunit B</fullName>
    </submittedName>
</protein>
<feature type="transmembrane region" description="Helical" evidence="1">
    <location>
        <begin position="88"/>
        <end position="108"/>
    </location>
</feature>
<gene>
    <name evidence="2" type="ORF">EHJ13_16795</name>
</gene>
<feature type="transmembrane region" description="Helical" evidence="1">
    <location>
        <begin position="12"/>
        <end position="29"/>
    </location>
</feature>
<reference evidence="2" key="1">
    <citation type="submission" date="2018-11" db="EMBL/GenBank/DDBJ databases">
        <title>Genomics analysis of Putative Virulence Factors on Adhesion and Cytotoxicity for Cronobacter spp.</title>
        <authorList>
            <person name="Cui J."/>
        </authorList>
    </citation>
    <scope>NUCLEOTIDE SEQUENCE</scope>
    <source>
        <strain evidence="2">SD69</strain>
    </source>
</reference>
<dbReference type="AlphaFoldDB" id="A0A9Q4T2L6"/>
<evidence type="ECO:0000256" key="1">
    <source>
        <dbReference type="SAM" id="Phobius"/>
    </source>
</evidence>
<keyword evidence="1" id="KW-0472">Membrane</keyword>
<feature type="transmembrane region" description="Helical" evidence="1">
    <location>
        <begin position="139"/>
        <end position="159"/>
    </location>
</feature>
<dbReference type="EMBL" id="RPBY01000006">
    <property type="protein sequence ID" value="NCH89076.1"/>
    <property type="molecule type" value="Genomic_DNA"/>
</dbReference>
<accession>A0A9Q4T2L6</accession>
<evidence type="ECO:0000313" key="3">
    <source>
        <dbReference type="Proteomes" id="UP000778262"/>
    </source>
</evidence>
<evidence type="ECO:0000313" key="2">
    <source>
        <dbReference type="EMBL" id="NCH89076.1"/>
    </source>
</evidence>